<dbReference type="InterPro" id="IPR026881">
    <property type="entry name" value="WYL_dom"/>
</dbReference>
<dbReference type="EMBL" id="PSNY01000003">
    <property type="protein sequence ID" value="PPE71039.1"/>
    <property type="molecule type" value="Genomic_DNA"/>
</dbReference>
<evidence type="ECO:0000256" key="1">
    <source>
        <dbReference type="ARBA" id="ARBA00023015"/>
    </source>
</evidence>
<dbReference type="GO" id="GO:0003677">
    <property type="term" value="F:DNA binding"/>
    <property type="evidence" value="ECO:0007669"/>
    <property type="project" value="UniProtKB-KW"/>
</dbReference>
<dbReference type="Pfam" id="PF08279">
    <property type="entry name" value="HTH_11"/>
    <property type="match status" value="1"/>
</dbReference>
<dbReference type="InterPro" id="IPR051534">
    <property type="entry name" value="CBASS_pafABC_assoc_protein"/>
</dbReference>
<evidence type="ECO:0000313" key="7">
    <source>
        <dbReference type="Proteomes" id="UP000294772"/>
    </source>
</evidence>
<keyword evidence="2" id="KW-0804">Transcription</keyword>
<dbReference type="PANTHER" id="PTHR34580:SF3">
    <property type="entry name" value="PROTEIN PAFB"/>
    <property type="match status" value="1"/>
</dbReference>
<gene>
    <name evidence="4" type="ORF">C1702_03495</name>
    <name evidence="5" type="ORF">EV676_104136</name>
</gene>
<keyword evidence="6" id="KW-1185">Reference proteome</keyword>
<evidence type="ECO:0000313" key="6">
    <source>
        <dbReference type="Proteomes" id="UP000239406"/>
    </source>
</evidence>
<evidence type="ECO:0000259" key="3">
    <source>
        <dbReference type="PROSITE" id="PS51000"/>
    </source>
</evidence>
<feature type="domain" description="HTH deoR-type" evidence="3">
    <location>
        <begin position="3"/>
        <end position="66"/>
    </location>
</feature>
<dbReference type="OrthoDB" id="9807255at2"/>
<dbReference type="Proteomes" id="UP000239406">
    <property type="component" value="Unassembled WGS sequence"/>
</dbReference>
<proteinExistence type="predicted"/>
<dbReference type="PROSITE" id="PS52050">
    <property type="entry name" value="WYL"/>
    <property type="match status" value="1"/>
</dbReference>
<dbReference type="EMBL" id="SLXF01000004">
    <property type="protein sequence ID" value="TCP07581.1"/>
    <property type="molecule type" value="Genomic_DNA"/>
</dbReference>
<reference evidence="4 6" key="1">
    <citation type="submission" date="2018-02" db="EMBL/GenBank/DDBJ databases">
        <title>Reclassifiation of [Polyangium] brachysporum DSM 7029 as Guopingzhaonella breviflexa gen. nov., sp. nov., a member of the family Comamonadaceae.</title>
        <authorList>
            <person name="Tang B."/>
        </authorList>
    </citation>
    <scope>NUCLEOTIDE SEQUENCE [LARGE SCALE GENOMIC DNA]</scope>
    <source>
        <strain evidence="4 6">DSM 15344</strain>
    </source>
</reference>
<evidence type="ECO:0000256" key="2">
    <source>
        <dbReference type="ARBA" id="ARBA00023163"/>
    </source>
</evidence>
<accession>A0A2S5T7U3</accession>
<evidence type="ECO:0000313" key="4">
    <source>
        <dbReference type="EMBL" id="PPE71039.1"/>
    </source>
</evidence>
<sequence>MRRAERLFEIVQLIRSRRLSTAAWLAERLEVSERTIYRDISDLQAQGVPIEGEAGMGYRMRAGFDLPPMMFTSQEAQSLAAAVRLAQGWLDPVLARHAEVALGKIMAVLPTAARVAAESVALYAPPVGDPAARDRLARVREAIESRHKLRIDYEDVQGRVTQRVIRPLGCFYWGKVWTLGAWCEHRGDFRNFRIDRIRAVETLDQRFQDEPGRTLADLFRRTEAEAREYERSLRS</sequence>
<keyword evidence="1" id="KW-0805">Transcription regulation</keyword>
<reference evidence="5 7" key="2">
    <citation type="submission" date="2019-03" db="EMBL/GenBank/DDBJ databases">
        <title>Genomic Encyclopedia of Type Strains, Phase IV (KMG-IV): sequencing the most valuable type-strain genomes for metagenomic binning, comparative biology and taxonomic classification.</title>
        <authorList>
            <person name="Goeker M."/>
        </authorList>
    </citation>
    <scope>NUCLEOTIDE SEQUENCE [LARGE SCALE GENOMIC DNA]</scope>
    <source>
        <strain evidence="5 7">DSM 15264</strain>
    </source>
</reference>
<dbReference type="PROSITE" id="PS51000">
    <property type="entry name" value="HTH_DEOR_2"/>
    <property type="match status" value="1"/>
</dbReference>
<organism evidence="4 6">
    <name type="scientific">Caldimonas thermodepolymerans</name>
    <dbReference type="NCBI Taxonomy" id="215580"/>
    <lineage>
        <taxon>Bacteria</taxon>
        <taxon>Pseudomonadati</taxon>
        <taxon>Pseudomonadota</taxon>
        <taxon>Betaproteobacteria</taxon>
        <taxon>Burkholderiales</taxon>
        <taxon>Sphaerotilaceae</taxon>
        <taxon>Caldimonas</taxon>
    </lineage>
</organism>
<dbReference type="GO" id="GO:0003700">
    <property type="term" value="F:DNA-binding transcription factor activity"/>
    <property type="evidence" value="ECO:0007669"/>
    <property type="project" value="InterPro"/>
</dbReference>
<evidence type="ECO:0000313" key="5">
    <source>
        <dbReference type="EMBL" id="TCP07581.1"/>
    </source>
</evidence>
<dbReference type="SUPFAM" id="SSF46785">
    <property type="entry name" value="Winged helix' DNA-binding domain"/>
    <property type="match status" value="1"/>
</dbReference>
<keyword evidence="4" id="KW-0238">DNA-binding</keyword>
<dbReference type="RefSeq" id="WP_104356300.1">
    <property type="nucleotide sequence ID" value="NZ_CP064338.1"/>
</dbReference>
<dbReference type="Pfam" id="PF13280">
    <property type="entry name" value="WYL"/>
    <property type="match status" value="1"/>
</dbReference>
<name>A0A2S5T7U3_9BURK</name>
<dbReference type="InterPro" id="IPR036388">
    <property type="entry name" value="WH-like_DNA-bd_sf"/>
</dbReference>
<dbReference type="InterPro" id="IPR013196">
    <property type="entry name" value="HTH_11"/>
</dbReference>
<comment type="caution">
    <text evidence="4">The sequence shown here is derived from an EMBL/GenBank/DDBJ whole genome shotgun (WGS) entry which is preliminary data.</text>
</comment>
<protein>
    <submittedName>
        <fullName evidence="4 5">DNA-binding transcriptional regulator</fullName>
    </submittedName>
</protein>
<dbReference type="AlphaFoldDB" id="A0A2S5T7U3"/>
<dbReference type="Gene3D" id="1.10.10.10">
    <property type="entry name" value="Winged helix-like DNA-binding domain superfamily/Winged helix DNA-binding domain"/>
    <property type="match status" value="1"/>
</dbReference>
<dbReference type="InterPro" id="IPR036390">
    <property type="entry name" value="WH_DNA-bd_sf"/>
</dbReference>
<dbReference type="Proteomes" id="UP000294772">
    <property type="component" value="Unassembled WGS sequence"/>
</dbReference>
<dbReference type="InterPro" id="IPR001034">
    <property type="entry name" value="DeoR_HTH"/>
</dbReference>
<dbReference type="PANTHER" id="PTHR34580">
    <property type="match status" value="1"/>
</dbReference>